<protein>
    <recommendedName>
        <fullName evidence="5">Dipeptide epimerase</fullName>
        <ecNumber evidence="5">5.1.1.-</ecNumber>
    </recommendedName>
</protein>
<evidence type="ECO:0000256" key="4">
    <source>
        <dbReference type="ARBA" id="ARBA00023235"/>
    </source>
</evidence>
<dbReference type="PANTHER" id="PTHR48073">
    <property type="entry name" value="O-SUCCINYLBENZOATE SYNTHASE-RELATED"/>
    <property type="match status" value="1"/>
</dbReference>
<dbReference type="Pfam" id="PF02746">
    <property type="entry name" value="MR_MLE_N"/>
    <property type="match status" value="1"/>
</dbReference>
<dbReference type="RefSeq" id="WP_344137674.1">
    <property type="nucleotide sequence ID" value="NZ_BAAARA010000024.1"/>
</dbReference>
<comment type="cofactor">
    <cofactor evidence="5">
        <name>Mg(2+)</name>
        <dbReference type="ChEBI" id="CHEBI:18420"/>
    </cofactor>
    <text evidence="5">Binds 1 Mg(2+) ion per subunit.</text>
</comment>
<dbReference type="CDD" id="cd03319">
    <property type="entry name" value="L-Ala-DL-Glu_epimerase"/>
    <property type="match status" value="1"/>
</dbReference>
<dbReference type="SUPFAM" id="SSF54826">
    <property type="entry name" value="Enolase N-terminal domain-like"/>
    <property type="match status" value="1"/>
</dbReference>
<evidence type="ECO:0000259" key="6">
    <source>
        <dbReference type="SMART" id="SM00922"/>
    </source>
</evidence>
<reference evidence="7 8" key="1">
    <citation type="journal article" date="2019" name="Int. J. Syst. Evol. Microbiol.">
        <title>The Global Catalogue of Microorganisms (GCM) 10K type strain sequencing project: providing services to taxonomists for standard genome sequencing and annotation.</title>
        <authorList>
            <consortium name="The Broad Institute Genomics Platform"/>
            <consortium name="The Broad Institute Genome Sequencing Center for Infectious Disease"/>
            <person name="Wu L."/>
            <person name="Ma J."/>
        </authorList>
    </citation>
    <scope>NUCLEOTIDE SEQUENCE [LARGE SCALE GENOMIC DNA]</scope>
    <source>
        <strain evidence="7 8">JCM 16221</strain>
    </source>
</reference>
<evidence type="ECO:0000256" key="2">
    <source>
        <dbReference type="ARBA" id="ARBA00022723"/>
    </source>
</evidence>
<dbReference type="SFLD" id="SFLDS00001">
    <property type="entry name" value="Enolase"/>
    <property type="match status" value="1"/>
</dbReference>
<comment type="similarity">
    <text evidence="1 5">Belongs to the mandelate racemase/muconate lactonizing enzyme family.</text>
</comment>
<keyword evidence="3 5" id="KW-0460">Magnesium</keyword>
<dbReference type="InterPro" id="IPR029017">
    <property type="entry name" value="Enolase-like_N"/>
</dbReference>
<dbReference type="EC" id="5.1.1.-" evidence="5"/>
<keyword evidence="2 5" id="KW-0479">Metal-binding</keyword>
<dbReference type="PANTHER" id="PTHR48073:SF2">
    <property type="entry name" value="O-SUCCINYLBENZOATE SYNTHASE"/>
    <property type="match status" value="1"/>
</dbReference>
<dbReference type="Gene3D" id="3.20.20.120">
    <property type="entry name" value="Enolase-like C-terminal domain"/>
    <property type="match status" value="1"/>
</dbReference>
<feature type="domain" description="Mandelate racemase/muconate lactonizing enzyme C-terminal" evidence="6">
    <location>
        <begin position="133"/>
        <end position="226"/>
    </location>
</feature>
<name>A0ABN3GWP0_9PSEU</name>
<accession>A0ABN3GWP0</accession>
<gene>
    <name evidence="7" type="ORF">GCM10009854_48670</name>
</gene>
<dbReference type="InterPro" id="IPR036849">
    <property type="entry name" value="Enolase-like_C_sf"/>
</dbReference>
<dbReference type="SFLD" id="SFLDG00180">
    <property type="entry name" value="muconate_cycloisomerase"/>
    <property type="match status" value="1"/>
</dbReference>
<evidence type="ECO:0000313" key="7">
    <source>
        <dbReference type="EMBL" id="GAA2363251.1"/>
    </source>
</evidence>
<evidence type="ECO:0000313" key="8">
    <source>
        <dbReference type="Proteomes" id="UP001501218"/>
    </source>
</evidence>
<dbReference type="InterPro" id="IPR029065">
    <property type="entry name" value="Enolase_C-like"/>
</dbReference>
<organism evidence="7 8">
    <name type="scientific">Saccharopolyspora halophila</name>
    <dbReference type="NCBI Taxonomy" id="405551"/>
    <lineage>
        <taxon>Bacteria</taxon>
        <taxon>Bacillati</taxon>
        <taxon>Actinomycetota</taxon>
        <taxon>Actinomycetes</taxon>
        <taxon>Pseudonocardiales</taxon>
        <taxon>Pseudonocardiaceae</taxon>
        <taxon>Saccharopolyspora</taxon>
    </lineage>
</organism>
<dbReference type="InterPro" id="IPR013341">
    <property type="entry name" value="Mandelate_racemase_N_dom"/>
</dbReference>
<evidence type="ECO:0000256" key="3">
    <source>
        <dbReference type="ARBA" id="ARBA00022842"/>
    </source>
</evidence>
<dbReference type="EMBL" id="BAAARA010000024">
    <property type="protein sequence ID" value="GAA2363251.1"/>
    <property type="molecule type" value="Genomic_DNA"/>
</dbReference>
<dbReference type="InterPro" id="IPR013342">
    <property type="entry name" value="Mandelate_racemase_C"/>
</dbReference>
<dbReference type="Gene3D" id="3.30.390.10">
    <property type="entry name" value="Enolase-like, N-terminal domain"/>
    <property type="match status" value="1"/>
</dbReference>
<dbReference type="Pfam" id="PF13378">
    <property type="entry name" value="MR_MLE_C"/>
    <property type="match status" value="1"/>
</dbReference>
<proteinExistence type="inferred from homology"/>
<dbReference type="Proteomes" id="UP001501218">
    <property type="component" value="Unassembled WGS sequence"/>
</dbReference>
<sequence length="337" mass="35616">MKLDWRVSGLALREPLRISRSVMAERDAVTLTLDDDDGDLGHGEIVTSVYYELDVPRIEAELADAQAKLADLTPEEAIHTDLRQASPGVRAALDAALHDLLARKRGIAVHELIGAEPPGSVPTARTIGITSTEQAVAEAIGLVGQGYQLLKVKLGTGADELARVAAIREAAPHAKILLDPNGAWEPEEAERMLCAATEFDIDAVEQPIAPGTPELLAEVAENSPIPVVADEDAGVPEDVRRLGSRVHGINIKLPECGGIRAAREIIDTADDLGVDVMLGCQVASSLGIAPAMHLCGMARWVDLDGHLLLARDPWTGLGGQNGRLHIAGLIGLGVRPA</sequence>
<keyword evidence="8" id="KW-1185">Reference proteome</keyword>
<evidence type="ECO:0000256" key="1">
    <source>
        <dbReference type="ARBA" id="ARBA00008031"/>
    </source>
</evidence>
<keyword evidence="4 5" id="KW-0413">Isomerase</keyword>
<dbReference type="SMART" id="SM00922">
    <property type="entry name" value="MR_MLE"/>
    <property type="match status" value="1"/>
</dbReference>
<dbReference type="SUPFAM" id="SSF51604">
    <property type="entry name" value="Enolase C-terminal domain-like"/>
    <property type="match status" value="1"/>
</dbReference>
<dbReference type="InterPro" id="IPR034603">
    <property type="entry name" value="Dipeptide_epimerase"/>
</dbReference>
<evidence type="ECO:0000256" key="5">
    <source>
        <dbReference type="RuleBase" id="RU366006"/>
    </source>
</evidence>
<comment type="caution">
    <text evidence="7">The sequence shown here is derived from an EMBL/GenBank/DDBJ whole genome shotgun (WGS) entry which is preliminary data.</text>
</comment>